<name>A0A8J3VS61_9ACTN</name>
<evidence type="ECO:0000313" key="1">
    <source>
        <dbReference type="EMBL" id="GIH16749.1"/>
    </source>
</evidence>
<proteinExistence type="predicted"/>
<evidence type="ECO:0000313" key="2">
    <source>
        <dbReference type="Proteomes" id="UP000642748"/>
    </source>
</evidence>
<sequence>MTDGRPWVARACGAVPVTADTVRLYNSPWFARNVANGDLFRVRRGEDGQLWADERLEWSGYAWLAAEPVEASGE</sequence>
<dbReference type="EMBL" id="BONZ01000045">
    <property type="protein sequence ID" value="GIH16749.1"/>
    <property type="molecule type" value="Genomic_DNA"/>
</dbReference>
<organism evidence="1 2">
    <name type="scientific">Rugosimonospora africana</name>
    <dbReference type="NCBI Taxonomy" id="556532"/>
    <lineage>
        <taxon>Bacteria</taxon>
        <taxon>Bacillati</taxon>
        <taxon>Actinomycetota</taxon>
        <taxon>Actinomycetes</taxon>
        <taxon>Micromonosporales</taxon>
        <taxon>Micromonosporaceae</taxon>
        <taxon>Rugosimonospora</taxon>
    </lineage>
</organism>
<dbReference type="Pfam" id="PF14085">
    <property type="entry name" value="DUF4265"/>
    <property type="match status" value="1"/>
</dbReference>
<keyword evidence="2" id="KW-1185">Reference proteome</keyword>
<dbReference type="InterPro" id="IPR025361">
    <property type="entry name" value="DUF4265"/>
</dbReference>
<gene>
    <name evidence="1" type="ORF">Raf01_49210</name>
</gene>
<reference evidence="1" key="1">
    <citation type="submission" date="2021-01" db="EMBL/GenBank/DDBJ databases">
        <title>Whole genome shotgun sequence of Rugosimonospora africana NBRC 104875.</title>
        <authorList>
            <person name="Komaki H."/>
            <person name="Tamura T."/>
        </authorList>
    </citation>
    <scope>NUCLEOTIDE SEQUENCE</scope>
    <source>
        <strain evidence="1">NBRC 104875</strain>
    </source>
</reference>
<dbReference type="AlphaFoldDB" id="A0A8J3VS61"/>
<dbReference type="Proteomes" id="UP000642748">
    <property type="component" value="Unassembled WGS sequence"/>
</dbReference>
<protein>
    <submittedName>
        <fullName evidence="1">Uncharacterized protein</fullName>
    </submittedName>
</protein>
<comment type="caution">
    <text evidence="1">The sequence shown here is derived from an EMBL/GenBank/DDBJ whole genome shotgun (WGS) entry which is preliminary data.</text>
</comment>
<accession>A0A8J3VS61</accession>